<comment type="caution">
    <text evidence="1">The sequence shown here is derived from an EMBL/GenBank/DDBJ whole genome shotgun (WGS) entry which is preliminary data.</text>
</comment>
<reference evidence="1 2" key="1">
    <citation type="submission" date="2020-11" db="EMBL/GenBank/DDBJ databases">
        <title>Enhanced detection system for hospital associated transmission using whole genome sequencing surveillance.</title>
        <authorList>
            <person name="Harrison L.H."/>
            <person name="Van Tyne D."/>
            <person name="Marsh J.W."/>
            <person name="Griffith M.P."/>
            <person name="Snyder D.J."/>
            <person name="Cooper V.S."/>
            <person name="Mustapha M."/>
        </authorList>
    </citation>
    <scope>NUCLEOTIDE SEQUENCE [LARGE SCALE GENOMIC DNA]</scope>
    <source>
        <strain evidence="1 2">PR00075</strain>
    </source>
</reference>
<dbReference type="Proteomes" id="UP000614721">
    <property type="component" value="Unassembled WGS sequence"/>
</dbReference>
<accession>A0ABS0IZR9</accession>
<keyword evidence="2" id="KW-1185">Reference proteome</keyword>
<gene>
    <name evidence="1" type="ORF">I4902_18480</name>
</gene>
<protein>
    <recommendedName>
        <fullName evidence="3">Restriction endonuclease</fullName>
    </recommendedName>
</protein>
<evidence type="ECO:0000313" key="1">
    <source>
        <dbReference type="EMBL" id="MBG2881236.1"/>
    </source>
</evidence>
<name>A0ABS0IZR9_9GAMM</name>
<sequence>MSKNISITFEELNKADMISIVSPIPINFLNHRSPGISDELKKKILHEQYKSRIVSDGLETGHLSLTDNGYKFNSKQSFSSFAGFVFEAYLVDEFNLKRTARLRAFQWATERSEGWSTKAFDEYKAVGTGLLSTKNKYLAYYEPQSNADIIFLRKNPLQDIMEPALIYNQQVSAKIQVKSIKYRFKEEIVDKVLSGKYLRVITMLSDHNGRPSWVICHNILHHMLRTNSITPDVYANAIGRIQGPEYLDLNQHYVDDYYNYIFHWYNGLESPTKHTDEAVEQEITGYKYVNNVLVPI</sequence>
<evidence type="ECO:0000313" key="2">
    <source>
        <dbReference type="Proteomes" id="UP000614721"/>
    </source>
</evidence>
<dbReference type="EMBL" id="JADSJP010000064">
    <property type="protein sequence ID" value="MBG2881236.1"/>
    <property type="molecule type" value="Genomic_DNA"/>
</dbReference>
<organism evidence="1 2">
    <name type="scientific">Proteus alimentorum</name>
    <dbReference type="NCBI Taxonomy" id="1973495"/>
    <lineage>
        <taxon>Bacteria</taxon>
        <taxon>Pseudomonadati</taxon>
        <taxon>Pseudomonadota</taxon>
        <taxon>Gammaproteobacteria</taxon>
        <taxon>Enterobacterales</taxon>
        <taxon>Morganellaceae</taxon>
        <taxon>Proteus</taxon>
    </lineage>
</organism>
<dbReference type="RefSeq" id="WP_196568818.1">
    <property type="nucleotide sequence ID" value="NZ_JADRYY010000052.1"/>
</dbReference>
<proteinExistence type="predicted"/>
<evidence type="ECO:0008006" key="3">
    <source>
        <dbReference type="Google" id="ProtNLM"/>
    </source>
</evidence>